<evidence type="ECO:0000256" key="1">
    <source>
        <dbReference type="SAM" id="MobiDB-lite"/>
    </source>
</evidence>
<gene>
    <name evidence="2" type="ORF">EVAR_41516_1</name>
</gene>
<evidence type="ECO:0000313" key="2">
    <source>
        <dbReference type="EMBL" id="GBP57847.1"/>
    </source>
</evidence>
<feature type="region of interest" description="Disordered" evidence="1">
    <location>
        <begin position="208"/>
        <end position="241"/>
    </location>
</feature>
<organism evidence="2 3">
    <name type="scientific">Eumeta variegata</name>
    <name type="common">Bagworm moth</name>
    <name type="synonym">Eumeta japonica</name>
    <dbReference type="NCBI Taxonomy" id="151549"/>
    <lineage>
        <taxon>Eukaryota</taxon>
        <taxon>Metazoa</taxon>
        <taxon>Ecdysozoa</taxon>
        <taxon>Arthropoda</taxon>
        <taxon>Hexapoda</taxon>
        <taxon>Insecta</taxon>
        <taxon>Pterygota</taxon>
        <taxon>Neoptera</taxon>
        <taxon>Endopterygota</taxon>
        <taxon>Lepidoptera</taxon>
        <taxon>Glossata</taxon>
        <taxon>Ditrysia</taxon>
        <taxon>Tineoidea</taxon>
        <taxon>Psychidae</taxon>
        <taxon>Oiketicinae</taxon>
        <taxon>Eumeta</taxon>
    </lineage>
</organism>
<protein>
    <submittedName>
        <fullName evidence="2">Uncharacterized protein</fullName>
    </submittedName>
</protein>
<evidence type="ECO:0000313" key="3">
    <source>
        <dbReference type="Proteomes" id="UP000299102"/>
    </source>
</evidence>
<comment type="caution">
    <text evidence="2">The sequence shown here is derived from an EMBL/GenBank/DDBJ whole genome shotgun (WGS) entry which is preliminary data.</text>
</comment>
<feature type="compositionally biased region" description="Basic and acidic residues" evidence="1">
    <location>
        <begin position="340"/>
        <end position="349"/>
    </location>
</feature>
<dbReference type="EMBL" id="BGZK01000721">
    <property type="protein sequence ID" value="GBP57847.1"/>
    <property type="molecule type" value="Genomic_DNA"/>
</dbReference>
<name>A0A4C1X6G1_EUMVA</name>
<dbReference type="AlphaFoldDB" id="A0A4C1X6G1"/>
<keyword evidence="3" id="KW-1185">Reference proteome</keyword>
<dbReference type="Proteomes" id="UP000299102">
    <property type="component" value="Unassembled WGS sequence"/>
</dbReference>
<feature type="region of interest" description="Disordered" evidence="1">
    <location>
        <begin position="323"/>
        <end position="349"/>
    </location>
</feature>
<sequence>MFRRDQLLALESRRMDQHLLLRAVVQAFDFEQRRVLVPVHHQLRGVEIHLGNDGSSVVESGPRDRMVADLISAMRILPSEVDASTPPQFESSARLLSPRCDNNGRDQRLMWTEARSERSYSVLRQLVAYLLIRPEVKLTIASLYRDLITLILSLLIQTLACNMRQHAACNPPLTLESVLPLRILIQRIGYWFIWPVANDRSACRRATSREMGKPSCRKSRGHNGPFPRGTPMSRPGHGNDSERKRLSLVLRQLTSSPGRDLREIGTELAPFLDQRSMDRIYVCSTMAPLVRYDLCGCHGRLIIGRIAKFDPVFPQRCQGNERIVEKNEPDSKRPVSKRGLSSDHGTDTL</sequence>
<reference evidence="2 3" key="1">
    <citation type="journal article" date="2019" name="Commun. Biol.">
        <title>The bagworm genome reveals a unique fibroin gene that provides high tensile strength.</title>
        <authorList>
            <person name="Kono N."/>
            <person name="Nakamura H."/>
            <person name="Ohtoshi R."/>
            <person name="Tomita M."/>
            <person name="Numata K."/>
            <person name="Arakawa K."/>
        </authorList>
    </citation>
    <scope>NUCLEOTIDE SEQUENCE [LARGE SCALE GENOMIC DNA]</scope>
</reference>
<accession>A0A4C1X6G1</accession>
<feature type="compositionally biased region" description="Basic and acidic residues" evidence="1">
    <location>
        <begin position="323"/>
        <end position="333"/>
    </location>
</feature>
<proteinExistence type="predicted"/>